<dbReference type="InterPro" id="IPR019155">
    <property type="entry name" value="CLEC16A/TT9_N"/>
</dbReference>
<organism evidence="4 5">
    <name type="scientific">Paramecium sonneborni</name>
    <dbReference type="NCBI Taxonomy" id="65129"/>
    <lineage>
        <taxon>Eukaryota</taxon>
        <taxon>Sar</taxon>
        <taxon>Alveolata</taxon>
        <taxon>Ciliophora</taxon>
        <taxon>Intramacronucleata</taxon>
        <taxon>Oligohymenophorea</taxon>
        <taxon>Peniculida</taxon>
        <taxon>Parameciidae</taxon>
        <taxon>Paramecium</taxon>
    </lineage>
</organism>
<dbReference type="GO" id="GO:0006914">
    <property type="term" value="P:autophagy"/>
    <property type="evidence" value="ECO:0007669"/>
    <property type="project" value="UniProtKB-KW"/>
</dbReference>
<feature type="domain" description="FPL" evidence="3">
    <location>
        <begin position="47"/>
        <end position="192"/>
    </location>
</feature>
<feature type="transmembrane region" description="Helical" evidence="2">
    <location>
        <begin position="202"/>
        <end position="223"/>
    </location>
</feature>
<dbReference type="EMBL" id="CAJJDN010000151">
    <property type="protein sequence ID" value="CAD8124477.1"/>
    <property type="molecule type" value="Genomic_DNA"/>
</dbReference>
<sequence length="793" mass="93660">MSKQTKNQNISGNYTLEQYKQHYQELLQYSNIIDNKSKQLICEKVELICEFSIWGDQNNSDFFDYFFEENIAEKLLKIMQRSSFKEIIIGIIQSFGILLANLTNKENINYLLSHPVIQDLIMYNYDFTDEEIVDYYISLLKSLALRIDEGNVQLFFNQRMSLFPLLWQATKFYNHKEIMVRTAVRTIILGIMKIQNPQLKKYLARFPFILFFVHFSCYLKHVWLEANKEILNGNVDVKERMDDLVDVFYFLNDIYAFCPEISNMLDNSILTYTIIPAMLGGILFQKKETLSISFTLHLTNYLINNFNTTNLSKNIVLLMFSPSLQQNLSHLLEFNIGQPRSYLYTWSFKNFWDQHLDVLIGQANQLFDIQTYVLKEEACDKEIETINRSLGIIENNNILFYCKQLLLNNGQEEMSPNKIRNSLMIYLQTKDDNLLYLLLNLIKTVLIFKEKDILRICLFQEANTNIIIKERNHIIQQLLDIFLIDPALRLCTIILACQIIIHFINLDKLILEKETINKLYDVYNYIINKMNQMIKQNQYHDVIVSQYEIVYNKYNLNLNYLKPNLDYLAFSPIIDRHDTNVDLMYRQPVGLKEIAIKDLAIFFMIDLVFFTILNQEKLNLNGNQQIEQKVNITNTWIVGKNYEPPDNCQLLSCRISAKTVKDKLQPCTSGECFWMEDEENFIIIETQIVKKEWAHIIYHAKIKDVEVMIDRGEPRKLIVNIKISSSNSIKEQYQDVQLLFDDCTYAQKTKKHIDDTRKQNSKKSSQIIENKLTQGQQFCKDYFLMLKQSELQQ</sequence>
<proteinExistence type="predicted"/>
<keyword evidence="5" id="KW-1185">Reference proteome</keyword>
<evidence type="ECO:0000259" key="3">
    <source>
        <dbReference type="Pfam" id="PF09758"/>
    </source>
</evidence>
<keyword evidence="2" id="KW-0812">Transmembrane</keyword>
<dbReference type="OrthoDB" id="294052at2759"/>
<evidence type="ECO:0000256" key="1">
    <source>
        <dbReference type="ARBA" id="ARBA00023006"/>
    </source>
</evidence>
<evidence type="ECO:0000313" key="5">
    <source>
        <dbReference type="Proteomes" id="UP000692954"/>
    </source>
</evidence>
<evidence type="ECO:0000256" key="2">
    <source>
        <dbReference type="SAM" id="Phobius"/>
    </source>
</evidence>
<dbReference type="PANTHER" id="PTHR21481">
    <property type="entry name" value="PROTEIN CLEC16A"/>
    <property type="match status" value="1"/>
</dbReference>
<reference evidence="4" key="1">
    <citation type="submission" date="2021-01" db="EMBL/GenBank/DDBJ databases">
        <authorList>
            <consortium name="Genoscope - CEA"/>
            <person name="William W."/>
        </authorList>
    </citation>
    <scope>NUCLEOTIDE SEQUENCE</scope>
</reference>
<dbReference type="Pfam" id="PF09758">
    <property type="entry name" value="FPL"/>
    <property type="match status" value="1"/>
</dbReference>
<keyword evidence="1" id="KW-0072">Autophagy</keyword>
<protein>
    <recommendedName>
        <fullName evidence="3">FPL domain-containing protein</fullName>
    </recommendedName>
</protein>
<name>A0A8S1R9X5_9CILI</name>
<keyword evidence="2" id="KW-0472">Membrane</keyword>
<dbReference type="GO" id="GO:1901096">
    <property type="term" value="P:regulation of autophagosome maturation"/>
    <property type="evidence" value="ECO:0007669"/>
    <property type="project" value="TreeGrafter"/>
</dbReference>
<dbReference type="GO" id="GO:0005794">
    <property type="term" value="C:Golgi apparatus"/>
    <property type="evidence" value="ECO:0007669"/>
    <property type="project" value="TreeGrafter"/>
</dbReference>
<dbReference type="AlphaFoldDB" id="A0A8S1R9X5"/>
<gene>
    <name evidence="4" type="ORF">PSON_ATCC_30995.1.T1510078</name>
</gene>
<accession>A0A8S1R9X5</accession>
<evidence type="ECO:0000313" key="4">
    <source>
        <dbReference type="EMBL" id="CAD8124477.1"/>
    </source>
</evidence>
<dbReference type="Proteomes" id="UP000692954">
    <property type="component" value="Unassembled WGS sequence"/>
</dbReference>
<dbReference type="InterPro" id="IPR039272">
    <property type="entry name" value="CLEC16A/TT9"/>
</dbReference>
<dbReference type="PANTHER" id="PTHR21481:SF0">
    <property type="entry name" value="PROTEIN CLEC16A"/>
    <property type="match status" value="1"/>
</dbReference>
<dbReference type="GO" id="GO:0007034">
    <property type="term" value="P:vacuolar transport"/>
    <property type="evidence" value="ECO:0007669"/>
    <property type="project" value="TreeGrafter"/>
</dbReference>
<comment type="caution">
    <text evidence="4">The sequence shown here is derived from an EMBL/GenBank/DDBJ whole genome shotgun (WGS) entry which is preliminary data.</text>
</comment>
<dbReference type="GO" id="GO:0016197">
    <property type="term" value="P:endosomal transport"/>
    <property type="evidence" value="ECO:0007669"/>
    <property type="project" value="TreeGrafter"/>
</dbReference>
<dbReference type="GO" id="GO:0005770">
    <property type="term" value="C:late endosome"/>
    <property type="evidence" value="ECO:0007669"/>
    <property type="project" value="TreeGrafter"/>
</dbReference>
<keyword evidence="2" id="KW-1133">Transmembrane helix</keyword>